<dbReference type="EMBL" id="CP114052">
    <property type="protein sequence ID" value="WAW14020.1"/>
    <property type="molecule type" value="Genomic_DNA"/>
</dbReference>
<feature type="domain" description="Alpha-D-phosphohexomutase alpha/beta/alpha" evidence="9">
    <location>
        <begin position="169"/>
        <end position="278"/>
    </location>
</feature>
<dbReference type="Gene3D" id="3.30.310.50">
    <property type="entry name" value="Alpha-D-phosphohexomutase, C-terminal domain"/>
    <property type="match status" value="1"/>
</dbReference>
<feature type="domain" description="Alpha-D-phosphohexomutase alpha/beta/alpha" evidence="10">
    <location>
        <begin position="283"/>
        <end position="397"/>
    </location>
</feature>
<keyword evidence="4" id="KW-0479">Metal-binding</keyword>
<dbReference type="SUPFAM" id="SSF55957">
    <property type="entry name" value="Phosphoglucomutase, C-terminal domain"/>
    <property type="match status" value="1"/>
</dbReference>
<sequence length="502" mass="55934">MKELYSLQNGTDIRGVAYKDKNSDLEINLSEIEVCMIAKSFAKWLKNKNKTSYISIALGMDSRVTGPKFRNICAQELVKVGVNVIDCGLATTPSMFMSTILEDYKATGAIMFTASHMPYIYNGMKMFTREGCLNKEDLKEVLDICVEANLDDKIDDIKSNITERNLIDDYSNELKEIIKKGVDSKDNYNKPFAGMKIVVDAGNGAGGFFANKVLEDLGANTKGSQFLEPDGHFPNHIPNPENKEAMKAISKATLNANADLGIIFDTDVDRAAVVSKYGKEINKNALIALISSIVLEENPGSTIVTDSVTSDGLGEYIKLLGGVHYRFKRGYKNVINESIRLNNECINSPLAIETSGHAAMKENYFLDDGAYLVAKILIKAAKMFKENKDVSELISELREAKESLECRIKIKNNNYKEYAGSIIESVKEKALEIEDWEIVEPNYEGVRVKSNKNNQQGWFLLRSSLHEPLLVLNIESDVENGSKALFDNISSILKSFDLEFPK</sequence>
<dbReference type="Gene3D" id="3.40.120.10">
    <property type="entry name" value="Alpha-D-Glucose-1,6-Bisphosphate, subunit A, domain 3"/>
    <property type="match status" value="3"/>
</dbReference>
<evidence type="ECO:0000256" key="4">
    <source>
        <dbReference type="ARBA" id="ARBA00022723"/>
    </source>
</evidence>
<dbReference type="InterPro" id="IPR050060">
    <property type="entry name" value="Phosphoglucosamine_mutase"/>
</dbReference>
<evidence type="ECO:0000256" key="6">
    <source>
        <dbReference type="ARBA" id="ARBA00023235"/>
    </source>
</evidence>
<accession>A0ABY7JKZ0</accession>
<organism evidence="11 12">
    <name type="scientific">Peptostreptococcus equinus</name>
    <dbReference type="NCBI Taxonomy" id="3003601"/>
    <lineage>
        <taxon>Bacteria</taxon>
        <taxon>Bacillati</taxon>
        <taxon>Bacillota</taxon>
        <taxon>Clostridia</taxon>
        <taxon>Peptostreptococcales</taxon>
        <taxon>Peptostreptococcaceae</taxon>
        <taxon>Peptostreptococcus</taxon>
    </lineage>
</organism>
<evidence type="ECO:0000256" key="2">
    <source>
        <dbReference type="ARBA" id="ARBA00010231"/>
    </source>
</evidence>
<reference evidence="11" key="1">
    <citation type="submission" date="2022-12" db="EMBL/GenBank/DDBJ databases">
        <title>Peptostreptococcus.</title>
        <authorList>
            <person name="Lee S.H."/>
        </authorList>
    </citation>
    <scope>NUCLEOTIDE SEQUENCE</scope>
    <source>
        <strain evidence="11">CBA3647</strain>
    </source>
</reference>
<keyword evidence="3" id="KW-0597">Phosphoprotein</keyword>
<dbReference type="Pfam" id="PF02878">
    <property type="entry name" value="PGM_PMM_I"/>
    <property type="match status" value="1"/>
</dbReference>
<dbReference type="SUPFAM" id="SSF53738">
    <property type="entry name" value="Phosphoglucomutase, first 3 domains"/>
    <property type="match status" value="3"/>
</dbReference>
<dbReference type="Pfam" id="PF02879">
    <property type="entry name" value="PGM_PMM_II"/>
    <property type="match status" value="1"/>
</dbReference>
<dbReference type="InterPro" id="IPR005846">
    <property type="entry name" value="A-D-PHexomutase_a/b/a-III"/>
</dbReference>
<dbReference type="InterPro" id="IPR005844">
    <property type="entry name" value="A-D-PHexomutase_a/b/a-I"/>
</dbReference>
<evidence type="ECO:0000259" key="10">
    <source>
        <dbReference type="Pfam" id="PF02880"/>
    </source>
</evidence>
<dbReference type="RefSeq" id="WP_269310682.1">
    <property type="nucleotide sequence ID" value="NZ_CP114052.1"/>
</dbReference>
<keyword evidence="5" id="KW-0460">Magnesium</keyword>
<dbReference type="Pfam" id="PF02880">
    <property type="entry name" value="PGM_PMM_III"/>
    <property type="match status" value="1"/>
</dbReference>
<proteinExistence type="inferred from homology"/>
<comment type="similarity">
    <text evidence="2">Belongs to the phosphohexose mutase family.</text>
</comment>
<evidence type="ECO:0000259" key="9">
    <source>
        <dbReference type="Pfam" id="PF02879"/>
    </source>
</evidence>
<evidence type="ECO:0000256" key="7">
    <source>
        <dbReference type="SAM" id="Coils"/>
    </source>
</evidence>
<keyword evidence="12" id="KW-1185">Reference proteome</keyword>
<comment type="cofactor">
    <cofactor evidence="1">
        <name>Mg(2+)</name>
        <dbReference type="ChEBI" id="CHEBI:18420"/>
    </cofactor>
</comment>
<evidence type="ECO:0000256" key="3">
    <source>
        <dbReference type="ARBA" id="ARBA00022553"/>
    </source>
</evidence>
<evidence type="ECO:0000256" key="5">
    <source>
        <dbReference type="ARBA" id="ARBA00022842"/>
    </source>
</evidence>
<evidence type="ECO:0000259" key="8">
    <source>
        <dbReference type="Pfam" id="PF02878"/>
    </source>
</evidence>
<dbReference type="PRINTS" id="PR00509">
    <property type="entry name" value="PGMPMM"/>
</dbReference>
<evidence type="ECO:0000256" key="1">
    <source>
        <dbReference type="ARBA" id="ARBA00001946"/>
    </source>
</evidence>
<dbReference type="CDD" id="cd03089">
    <property type="entry name" value="PMM_PGM"/>
    <property type="match status" value="1"/>
</dbReference>
<protein>
    <submittedName>
        <fullName evidence="11">Phosphomannomutase/phosphoglucomutase</fullName>
    </submittedName>
</protein>
<dbReference type="InterPro" id="IPR036900">
    <property type="entry name" value="A-D-PHexomutase_C_sf"/>
</dbReference>
<dbReference type="InterPro" id="IPR016055">
    <property type="entry name" value="A-D-PHexomutase_a/b/a-I/II/III"/>
</dbReference>
<keyword evidence="6" id="KW-0413">Isomerase</keyword>
<feature type="domain" description="Alpha-D-phosphohexomutase alpha/beta/alpha" evidence="8">
    <location>
        <begin position="12"/>
        <end position="139"/>
    </location>
</feature>
<dbReference type="PANTHER" id="PTHR42946:SF1">
    <property type="entry name" value="PHOSPHOGLUCOMUTASE (ALPHA-D-GLUCOSE-1,6-BISPHOSPHATE-DEPENDENT)"/>
    <property type="match status" value="1"/>
</dbReference>
<name>A0ABY7JKZ0_9FIRM</name>
<dbReference type="Proteomes" id="UP001164187">
    <property type="component" value="Chromosome"/>
</dbReference>
<gene>
    <name evidence="11" type="ORF">O0R46_05285</name>
</gene>
<evidence type="ECO:0000313" key="12">
    <source>
        <dbReference type="Proteomes" id="UP001164187"/>
    </source>
</evidence>
<feature type="coiled-coil region" evidence="7">
    <location>
        <begin position="387"/>
        <end position="414"/>
    </location>
</feature>
<dbReference type="InterPro" id="IPR005841">
    <property type="entry name" value="Alpha-D-phosphohexomutase_SF"/>
</dbReference>
<keyword evidence="7" id="KW-0175">Coiled coil</keyword>
<dbReference type="InterPro" id="IPR005845">
    <property type="entry name" value="A-D-PHexomutase_a/b/a-II"/>
</dbReference>
<evidence type="ECO:0000313" key="11">
    <source>
        <dbReference type="EMBL" id="WAW14020.1"/>
    </source>
</evidence>
<dbReference type="PANTHER" id="PTHR42946">
    <property type="entry name" value="PHOSPHOHEXOSE MUTASE"/>
    <property type="match status" value="1"/>
</dbReference>